<reference evidence="1" key="1">
    <citation type="journal article" date="2018" name="Genome Biol. Evol.">
        <title>Genomics and development of Lentinus tigrinus, a white-rot wood-decaying mushroom with dimorphic fruiting bodies.</title>
        <authorList>
            <person name="Wu B."/>
            <person name="Xu Z."/>
            <person name="Knudson A."/>
            <person name="Carlson A."/>
            <person name="Chen N."/>
            <person name="Kovaka S."/>
            <person name="LaButti K."/>
            <person name="Lipzen A."/>
            <person name="Pennachio C."/>
            <person name="Riley R."/>
            <person name="Schakwitz W."/>
            <person name="Umezawa K."/>
            <person name="Ohm R.A."/>
            <person name="Grigoriev I.V."/>
            <person name="Nagy L.G."/>
            <person name="Gibbons J."/>
            <person name="Hibbett D."/>
        </authorList>
    </citation>
    <scope>NUCLEOTIDE SEQUENCE [LARGE SCALE GENOMIC DNA]</scope>
    <source>
        <strain evidence="1">ALCF2SS1-6</strain>
    </source>
</reference>
<dbReference type="EMBL" id="ML122264">
    <property type="protein sequence ID" value="RPD60896.1"/>
    <property type="molecule type" value="Genomic_DNA"/>
</dbReference>
<dbReference type="AlphaFoldDB" id="A0A5C2SHQ2"/>
<evidence type="ECO:0000313" key="1">
    <source>
        <dbReference type="EMBL" id="RPD60896.1"/>
    </source>
</evidence>
<protein>
    <submittedName>
        <fullName evidence="1">Uncharacterized protein</fullName>
    </submittedName>
</protein>
<organism evidence="1 2">
    <name type="scientific">Lentinus tigrinus ALCF2SS1-6</name>
    <dbReference type="NCBI Taxonomy" id="1328759"/>
    <lineage>
        <taxon>Eukaryota</taxon>
        <taxon>Fungi</taxon>
        <taxon>Dikarya</taxon>
        <taxon>Basidiomycota</taxon>
        <taxon>Agaricomycotina</taxon>
        <taxon>Agaricomycetes</taxon>
        <taxon>Polyporales</taxon>
        <taxon>Polyporaceae</taxon>
        <taxon>Lentinus</taxon>
    </lineage>
</organism>
<evidence type="ECO:0000313" key="2">
    <source>
        <dbReference type="Proteomes" id="UP000313359"/>
    </source>
</evidence>
<gene>
    <name evidence="1" type="ORF">L227DRAFT_563335</name>
</gene>
<dbReference type="OrthoDB" id="2756463at2759"/>
<name>A0A5C2SHQ2_9APHY</name>
<sequence length="366" mass="41873">MPLAGSFPGLQSWHPTTVHLPAETWIEICKYIELQDDLAQLAVVSKYLNPIVTEALYKTVALSSPRALRSFHAALNEYPHRAAWIRDLRIEWTEETGARVPQIMGQWFVEIIDALRDGKTEHLSFLVFPRDTSTRSGVSSSKFEGAIKAYIKALGLTGIHLAQSVRTVDTSSHLFRSTLIPDSPVKPVAPLVALSLHGVACLRLEHELYPEIRPMAGTLRSLRIALRHPVLHHPLWVCFHVRLRLPKLELLEFTEVEPVWKAPHRSMSRFDRLGLFGPNSFKHLNKDLPRLRTLVWFPAWGDVEDLGPGMQYVEDVREDVFAFLKVRTFAVMLPRERCVLFESSKEEPHYTIVPRNRFDDLGWRAT</sequence>
<proteinExistence type="predicted"/>
<keyword evidence="2" id="KW-1185">Reference proteome</keyword>
<accession>A0A5C2SHQ2</accession>
<dbReference type="Proteomes" id="UP000313359">
    <property type="component" value="Unassembled WGS sequence"/>
</dbReference>